<evidence type="ECO:0000256" key="2">
    <source>
        <dbReference type="ARBA" id="ARBA00009347"/>
    </source>
</evidence>
<dbReference type="EMBL" id="JAFGIX010000027">
    <property type="protein sequence ID" value="MBN1572748.1"/>
    <property type="molecule type" value="Genomic_DNA"/>
</dbReference>
<sequence>MDFNFSDEQNMLIDTLRTMGERENFKELAKKVDETGEFPWELLPKYADLGLLGMSLSEENGGGGQPVINTVLAIEELAKFSPMIAAPIFESNVGPVRVVDMFGTEEQKKAIIPKVAKGEYSVSVCMTEPEAGSDLTSLTTKAMSDGDHYILNGTKTFITGGGHASHYMVYCRVDDTPGYKGIGGLLVEKDTPGFSFGKQEVFMGLRGMPSCDLIFEDVKVPKENLIVKAGEFKNLMSTFDVERCGNAAMCLGTAGGALDAAKAYAQERSAFGRPICEFQAVQFMIVDMAMKLDAARLLVYRAATSAGRGFPSIYESAMAKCYANEMAVDVTGSAMQVFGGYGYSAEFPVERMARDARAWGVAGGTVQMLRITMASLLFGRRFDQRKGK</sequence>
<reference evidence="10" key="2">
    <citation type="submission" date="2021-01" db="EMBL/GenBank/DDBJ databases">
        <authorList>
            <person name="Hahn C.R."/>
            <person name="Youssef N.H."/>
            <person name="Elshahed M."/>
        </authorList>
    </citation>
    <scope>NUCLEOTIDE SEQUENCE</scope>
    <source>
        <strain evidence="10">Zod_Metabat.24</strain>
    </source>
</reference>
<keyword evidence="5 6" id="KW-0560">Oxidoreductase</keyword>
<feature type="domain" description="Acyl-CoA dehydrogenase/oxidase C-terminal" evidence="7">
    <location>
        <begin position="233"/>
        <end position="374"/>
    </location>
</feature>
<dbReference type="Gene3D" id="1.20.140.10">
    <property type="entry name" value="Butyryl-CoA Dehydrogenase, subunit A, domain 3"/>
    <property type="match status" value="1"/>
</dbReference>
<reference evidence="10" key="1">
    <citation type="journal article" date="2021" name="Environ. Microbiol.">
        <title>Genomic characterization of three novel Desulfobacterota classes expand the metabolic and phylogenetic diversity of the phylum.</title>
        <authorList>
            <person name="Murphy C.L."/>
            <person name="Biggerstaff J."/>
            <person name="Eichhorn A."/>
            <person name="Ewing E."/>
            <person name="Shahan R."/>
            <person name="Soriano D."/>
            <person name="Stewart S."/>
            <person name="VanMol K."/>
            <person name="Walker R."/>
            <person name="Walters P."/>
            <person name="Elshahed M.S."/>
            <person name="Youssef N.H."/>
        </authorList>
    </citation>
    <scope>NUCLEOTIDE SEQUENCE</scope>
    <source>
        <strain evidence="10">Zod_Metabat.24</strain>
    </source>
</reference>
<gene>
    <name evidence="10" type="ORF">JW984_06060</name>
</gene>
<proteinExistence type="inferred from homology"/>
<dbReference type="FunFam" id="1.20.140.10:FF:000004">
    <property type="entry name" value="Acyl-CoA dehydrogenase FadE25"/>
    <property type="match status" value="1"/>
</dbReference>
<feature type="domain" description="Acyl-CoA oxidase/dehydrogenase middle" evidence="8">
    <location>
        <begin position="124"/>
        <end position="218"/>
    </location>
</feature>
<dbReference type="GO" id="GO:0003995">
    <property type="term" value="F:acyl-CoA dehydrogenase activity"/>
    <property type="evidence" value="ECO:0007669"/>
    <property type="project" value="InterPro"/>
</dbReference>
<dbReference type="InterPro" id="IPR006089">
    <property type="entry name" value="Acyl-CoA_DH_CS"/>
</dbReference>
<dbReference type="Gene3D" id="1.10.540.10">
    <property type="entry name" value="Acyl-CoA dehydrogenase/oxidase, N-terminal domain"/>
    <property type="match status" value="1"/>
</dbReference>
<comment type="similarity">
    <text evidence="2 6">Belongs to the acyl-CoA dehydrogenase family.</text>
</comment>
<evidence type="ECO:0000256" key="1">
    <source>
        <dbReference type="ARBA" id="ARBA00001974"/>
    </source>
</evidence>
<dbReference type="Pfam" id="PF02770">
    <property type="entry name" value="Acyl-CoA_dh_M"/>
    <property type="match status" value="1"/>
</dbReference>
<dbReference type="Gene3D" id="2.40.110.10">
    <property type="entry name" value="Butyryl-CoA Dehydrogenase, subunit A, domain 2"/>
    <property type="match status" value="1"/>
</dbReference>
<dbReference type="Proteomes" id="UP000809273">
    <property type="component" value="Unassembled WGS sequence"/>
</dbReference>
<name>A0A9D8PNT6_9DELT</name>
<dbReference type="InterPro" id="IPR013786">
    <property type="entry name" value="AcylCoA_DH/ox_N"/>
</dbReference>
<evidence type="ECO:0000256" key="6">
    <source>
        <dbReference type="RuleBase" id="RU362125"/>
    </source>
</evidence>
<evidence type="ECO:0000256" key="3">
    <source>
        <dbReference type="ARBA" id="ARBA00022630"/>
    </source>
</evidence>
<dbReference type="Pfam" id="PF00441">
    <property type="entry name" value="Acyl-CoA_dh_1"/>
    <property type="match status" value="1"/>
</dbReference>
<dbReference type="InterPro" id="IPR009100">
    <property type="entry name" value="AcylCoA_DH/oxidase_NM_dom_sf"/>
</dbReference>
<dbReference type="SUPFAM" id="SSF47203">
    <property type="entry name" value="Acyl-CoA dehydrogenase C-terminal domain-like"/>
    <property type="match status" value="1"/>
</dbReference>
<comment type="cofactor">
    <cofactor evidence="1 6">
        <name>FAD</name>
        <dbReference type="ChEBI" id="CHEBI:57692"/>
    </cofactor>
</comment>
<dbReference type="PANTHER" id="PTHR43884">
    <property type="entry name" value="ACYL-COA DEHYDROGENASE"/>
    <property type="match status" value="1"/>
</dbReference>
<dbReference type="InterPro" id="IPR006091">
    <property type="entry name" value="Acyl-CoA_Oxase/DH_mid-dom"/>
</dbReference>
<evidence type="ECO:0000259" key="7">
    <source>
        <dbReference type="Pfam" id="PF00441"/>
    </source>
</evidence>
<keyword evidence="4 6" id="KW-0274">FAD</keyword>
<evidence type="ECO:0000256" key="4">
    <source>
        <dbReference type="ARBA" id="ARBA00022827"/>
    </source>
</evidence>
<dbReference type="InterPro" id="IPR046373">
    <property type="entry name" value="Acyl-CoA_Oxase/DH_mid-dom_sf"/>
</dbReference>
<dbReference type="InterPro" id="IPR009075">
    <property type="entry name" value="AcylCo_DH/oxidase_C"/>
</dbReference>
<comment type="caution">
    <text evidence="10">The sequence shown here is derived from an EMBL/GenBank/DDBJ whole genome shotgun (WGS) entry which is preliminary data.</text>
</comment>
<evidence type="ECO:0000313" key="10">
    <source>
        <dbReference type="EMBL" id="MBN1572748.1"/>
    </source>
</evidence>
<evidence type="ECO:0000259" key="9">
    <source>
        <dbReference type="Pfam" id="PF02771"/>
    </source>
</evidence>
<dbReference type="PANTHER" id="PTHR43884:SF12">
    <property type="entry name" value="ISOVALERYL-COA DEHYDROGENASE, MITOCHONDRIAL-RELATED"/>
    <property type="match status" value="1"/>
</dbReference>
<dbReference type="GO" id="GO:0050660">
    <property type="term" value="F:flavin adenine dinucleotide binding"/>
    <property type="evidence" value="ECO:0007669"/>
    <property type="project" value="InterPro"/>
</dbReference>
<feature type="domain" description="Acyl-CoA dehydrogenase/oxidase N-terminal" evidence="9">
    <location>
        <begin position="6"/>
        <end position="119"/>
    </location>
</feature>
<accession>A0A9D8PNT6</accession>
<evidence type="ECO:0000313" key="11">
    <source>
        <dbReference type="Proteomes" id="UP000809273"/>
    </source>
</evidence>
<dbReference type="PROSITE" id="PS00073">
    <property type="entry name" value="ACYL_COA_DH_2"/>
    <property type="match status" value="1"/>
</dbReference>
<protein>
    <submittedName>
        <fullName evidence="10">Acyl-CoA dehydrogenase family protein</fullName>
    </submittedName>
</protein>
<evidence type="ECO:0000259" key="8">
    <source>
        <dbReference type="Pfam" id="PF02770"/>
    </source>
</evidence>
<evidence type="ECO:0000256" key="5">
    <source>
        <dbReference type="ARBA" id="ARBA00023002"/>
    </source>
</evidence>
<organism evidence="10 11">
    <name type="scientific">Candidatus Zymogenus saltonus</name>
    <dbReference type="NCBI Taxonomy" id="2844893"/>
    <lineage>
        <taxon>Bacteria</taxon>
        <taxon>Deltaproteobacteria</taxon>
        <taxon>Candidatus Zymogenia</taxon>
        <taxon>Candidatus Zymogeniales</taxon>
        <taxon>Candidatus Zymogenaceae</taxon>
        <taxon>Candidatus Zymogenus</taxon>
    </lineage>
</organism>
<dbReference type="AlphaFoldDB" id="A0A9D8PNT6"/>
<dbReference type="PROSITE" id="PS00072">
    <property type="entry name" value="ACYL_COA_DH_1"/>
    <property type="match status" value="1"/>
</dbReference>
<dbReference type="InterPro" id="IPR036250">
    <property type="entry name" value="AcylCo_DH-like_C"/>
</dbReference>
<dbReference type="InterPro" id="IPR037069">
    <property type="entry name" value="AcylCoA_DH/ox_N_sf"/>
</dbReference>
<dbReference type="SUPFAM" id="SSF56645">
    <property type="entry name" value="Acyl-CoA dehydrogenase NM domain-like"/>
    <property type="match status" value="1"/>
</dbReference>
<dbReference type="FunFam" id="2.40.110.10:FF:000001">
    <property type="entry name" value="Acyl-CoA dehydrogenase, mitochondrial"/>
    <property type="match status" value="1"/>
</dbReference>
<dbReference type="Pfam" id="PF02771">
    <property type="entry name" value="Acyl-CoA_dh_N"/>
    <property type="match status" value="1"/>
</dbReference>
<keyword evidence="3 6" id="KW-0285">Flavoprotein</keyword>